<evidence type="ECO:0000256" key="1">
    <source>
        <dbReference type="ARBA" id="ARBA00005964"/>
    </source>
</evidence>
<dbReference type="Gene3D" id="3.40.50.1820">
    <property type="entry name" value="alpha/beta hydrolase"/>
    <property type="match status" value="2"/>
</dbReference>
<evidence type="ECO:0000256" key="2">
    <source>
        <dbReference type="ARBA" id="ARBA00022487"/>
    </source>
</evidence>
<evidence type="ECO:0000256" key="6">
    <source>
        <dbReference type="SAM" id="MobiDB-lite"/>
    </source>
</evidence>
<dbReference type="GeneID" id="126886321"/>
<dbReference type="InterPro" id="IPR029058">
    <property type="entry name" value="AB_hydrolase_fold"/>
</dbReference>
<evidence type="ECO:0000313" key="10">
    <source>
        <dbReference type="Proteomes" id="UP001652700"/>
    </source>
</evidence>
<accession>A0ABM5KG32</accession>
<organism evidence="9 10">
    <name type="scientific">Diabrotica virgifera virgifera</name>
    <name type="common">western corn rootworm</name>
    <dbReference type="NCBI Taxonomy" id="50390"/>
    <lineage>
        <taxon>Eukaryota</taxon>
        <taxon>Metazoa</taxon>
        <taxon>Ecdysozoa</taxon>
        <taxon>Arthropoda</taxon>
        <taxon>Hexapoda</taxon>
        <taxon>Insecta</taxon>
        <taxon>Pterygota</taxon>
        <taxon>Neoptera</taxon>
        <taxon>Endopterygota</taxon>
        <taxon>Coleoptera</taxon>
        <taxon>Polyphaga</taxon>
        <taxon>Cucujiformia</taxon>
        <taxon>Chrysomeloidea</taxon>
        <taxon>Chrysomelidae</taxon>
        <taxon>Galerucinae</taxon>
        <taxon>Diabroticina</taxon>
        <taxon>Diabroticites</taxon>
        <taxon>Diabrotica</taxon>
    </lineage>
</organism>
<evidence type="ECO:0000256" key="7">
    <source>
        <dbReference type="SAM" id="SignalP"/>
    </source>
</evidence>
<evidence type="ECO:0000256" key="5">
    <source>
        <dbReference type="ARBA" id="ARBA00023180"/>
    </source>
</evidence>
<proteinExistence type="inferred from homology"/>
<keyword evidence="7" id="KW-0732">Signal</keyword>
<feature type="domain" description="Carboxylesterase type B" evidence="8">
    <location>
        <begin position="23"/>
        <end position="530"/>
    </location>
</feature>
<keyword evidence="10" id="KW-1185">Reference proteome</keyword>
<dbReference type="Pfam" id="PF00135">
    <property type="entry name" value="COesterase"/>
    <property type="match status" value="2"/>
</dbReference>
<dbReference type="InterPro" id="IPR019819">
    <property type="entry name" value="Carboxylesterase_B_CS"/>
</dbReference>
<evidence type="ECO:0000259" key="8">
    <source>
        <dbReference type="Pfam" id="PF00135"/>
    </source>
</evidence>
<dbReference type="PANTHER" id="PTHR43142">
    <property type="entry name" value="CARBOXYLIC ESTER HYDROLASE"/>
    <property type="match status" value="1"/>
</dbReference>
<dbReference type="PROSITE" id="PS00941">
    <property type="entry name" value="CARBOXYLESTERASE_B_2"/>
    <property type="match status" value="1"/>
</dbReference>
<keyword evidence="3" id="KW-0378">Hydrolase</keyword>
<dbReference type="PROSITE" id="PS00122">
    <property type="entry name" value="CARBOXYLESTERASE_B_1"/>
    <property type="match status" value="2"/>
</dbReference>
<keyword evidence="5" id="KW-0325">Glycoprotein</keyword>
<dbReference type="EnsemblMetazoa" id="XM_050653195.1">
    <property type="protein sequence ID" value="XP_050509152.1"/>
    <property type="gene ID" value="LOC126886321"/>
</dbReference>
<dbReference type="PANTHER" id="PTHR43142:SF1">
    <property type="entry name" value="CARBOXYLIC ESTER HYDROLASE"/>
    <property type="match status" value="1"/>
</dbReference>
<evidence type="ECO:0000256" key="4">
    <source>
        <dbReference type="ARBA" id="ARBA00023157"/>
    </source>
</evidence>
<dbReference type="InterPro" id="IPR002018">
    <property type="entry name" value="CarbesteraseB"/>
</dbReference>
<reference evidence="9" key="1">
    <citation type="submission" date="2025-05" db="UniProtKB">
        <authorList>
            <consortium name="EnsemblMetazoa"/>
        </authorList>
    </citation>
    <scope>IDENTIFICATION</scope>
</reference>
<evidence type="ECO:0000313" key="9">
    <source>
        <dbReference type="EnsemblMetazoa" id="XP_050509152.1"/>
    </source>
</evidence>
<keyword evidence="2" id="KW-0719">Serine esterase</keyword>
<sequence>MICIHQLILILLSTFIVVTKCEDPEVTLPYGKIRGVYTKTIRYRKPFYAFLQVPYAAPPVGKLRFMPPQPVQPWTGILDTKQNNKACHQVGKTASYISEDCLYLNVYTPVAPGTNSNLPVLVYIYGGAFIHGSLWFGTLQPQNPIEKDVIVVLLNYRIGPLGFLSTEDDVIQGNMGLKDQLFVLKWVNENIHLFGGDANKVTLMGQSAGAASVTYHILSPQSKGLFRAAVAESASALCTWAYQRNARQTAYGLAVEIDSNFGTNRSSAELLEFLQSVDVSKIDGTADKYKEFAPVIESLHPDAFITEPMYETIKTGNINKVPLLIGYCSEEQIFHANDMANWKKIIEKNYRNPKNLVNQDMNVQDMATKETIGEQIQNVYTTDSLADEPGKAIQFSSDNTYVRPVIRFAELQSWLTDVFLYQFSYHGIIGNNNATVDGVPGRVAHAEDVRYFWTYFKNYSEVPEEDVRTVDRYLGLITNFIKYLNPTPEHEEIFENILWPKLTSSEMQYLDIDKSLMVKQHPREFSYQKWVDIYNQYATGTLTIKPVFHGEDLPVPGPPANWEKDLEMYGDKSKPDDVSEKNDSYFPESDEKSLYCIQQAELHDLKRLCWLQSQLYFVVKMLLILLIFGVSSVIGEGPTIHLSDGTIEGLTAYTIRDKTEFYAYLGIPFAAAPIGQLRMKPPQPVQPWNGTFEAKDNKKICYQISSKVHYPQTEDCLILNVYTPIKPGQSGGLPVMVSIYGGSFTHGFASIGTTGPDYFLEAGIILVTFNYRVGPFGFLSTDDDTIPGNMGVKDQVFALKWVQKNIHLFGGDPDKVTIHGQSAGAASVTYHILSPASEGLFRAAIANSGSALNSWANVNGSGLHVARGIARIIDPTMSKTATPKEIYDLLMRVDAEEIHKTGSNYAMFAPVIEGKHEGAFITESMYELLESGRFNRVPLVIGFNSEEYISLASNEAGLRSSAKTYDSNPATLVNRDLRITDAEILKKAGSVIKNVYTGTSDFEHHLGEVIRFRSDDMFIRGVIRYAQMQAKYDDVYLYQFSYHGLLGRNNLTYEGCGRVEHGEDGRYLWAGADLSKYPASDVTTVERYVGFFTNFIKTLNPTPNKEELFQNVIWPRLNADNIHFMDIDDNLSIKQHPRNAVYEKWVTIYGKYAVEPLLTF</sequence>
<protein>
    <recommendedName>
        <fullName evidence="8">Carboxylesterase type B domain-containing protein</fullName>
    </recommendedName>
</protein>
<keyword evidence="4" id="KW-1015">Disulfide bond</keyword>
<feature type="region of interest" description="Disordered" evidence="6">
    <location>
        <begin position="564"/>
        <end position="586"/>
    </location>
</feature>
<feature type="domain" description="Carboxylesterase type B" evidence="8">
    <location>
        <begin position="638"/>
        <end position="1145"/>
    </location>
</feature>
<dbReference type="InterPro" id="IPR019826">
    <property type="entry name" value="Carboxylesterase_B_AS"/>
</dbReference>
<name>A0ABM5KG32_DIAVI</name>
<dbReference type="RefSeq" id="XP_050509152.1">
    <property type="nucleotide sequence ID" value="XM_050653195.1"/>
</dbReference>
<feature type="chain" id="PRO_5047197650" description="Carboxylesterase type B domain-containing protein" evidence="7">
    <location>
        <begin position="22"/>
        <end position="1160"/>
    </location>
</feature>
<comment type="similarity">
    <text evidence="1">Belongs to the type-B carboxylesterase/lipase family.</text>
</comment>
<dbReference type="SUPFAM" id="SSF53474">
    <property type="entry name" value="alpha/beta-Hydrolases"/>
    <property type="match status" value="2"/>
</dbReference>
<evidence type="ECO:0000256" key="3">
    <source>
        <dbReference type="ARBA" id="ARBA00022801"/>
    </source>
</evidence>
<dbReference type="Proteomes" id="UP001652700">
    <property type="component" value="Unplaced"/>
</dbReference>
<feature type="signal peptide" evidence="7">
    <location>
        <begin position="1"/>
        <end position="21"/>
    </location>
</feature>